<dbReference type="Proteomes" id="UP000515947">
    <property type="component" value="Chromosome"/>
</dbReference>
<evidence type="ECO:0000256" key="4">
    <source>
        <dbReference type="ARBA" id="ARBA00023125"/>
    </source>
</evidence>
<dbReference type="InterPro" id="IPR023459">
    <property type="entry name" value="Tscrpt_elong_fac_GreA/B_fam"/>
</dbReference>
<evidence type="ECO:0000256" key="9">
    <source>
        <dbReference type="RuleBase" id="RU000556"/>
    </source>
</evidence>
<feature type="domain" description="Transcription elongation factor GreA/GreB N-terminal" evidence="11">
    <location>
        <begin position="17"/>
        <end position="87"/>
    </location>
</feature>
<keyword evidence="4 8" id="KW-0238">DNA-binding</keyword>
<dbReference type="InterPro" id="IPR018151">
    <property type="entry name" value="TF_GreA/GreB_CS"/>
</dbReference>
<proteinExistence type="inferred from homology"/>
<dbReference type="Gene3D" id="3.10.50.30">
    <property type="entry name" value="Transcription elongation factor, GreA/GreB, C-terminal domain"/>
    <property type="match status" value="1"/>
</dbReference>
<dbReference type="InterPro" id="IPR001437">
    <property type="entry name" value="Tscrpt_elong_fac_GreA/B_C"/>
</dbReference>
<evidence type="ECO:0000259" key="11">
    <source>
        <dbReference type="Pfam" id="PF03449"/>
    </source>
</evidence>
<comment type="similarity">
    <text evidence="1 8 9">Belongs to the GreA/GreB family.</text>
</comment>
<evidence type="ECO:0000256" key="8">
    <source>
        <dbReference type="HAMAP-Rule" id="MF_00105"/>
    </source>
</evidence>
<evidence type="ECO:0000256" key="1">
    <source>
        <dbReference type="ARBA" id="ARBA00008213"/>
    </source>
</evidence>
<dbReference type="Gene3D" id="1.10.287.180">
    <property type="entry name" value="Transcription elongation factor, GreA/GreB, N-terminal domain"/>
    <property type="match status" value="1"/>
</dbReference>
<dbReference type="PIRSF" id="PIRSF006092">
    <property type="entry name" value="GreA_GreB"/>
    <property type="match status" value="1"/>
</dbReference>
<keyword evidence="5 8" id="KW-0804">Transcription</keyword>
<dbReference type="HAMAP" id="MF_00105">
    <property type="entry name" value="GreA_GreB"/>
    <property type="match status" value="1"/>
</dbReference>
<evidence type="ECO:0000256" key="6">
    <source>
        <dbReference type="ARBA" id="ARBA00024916"/>
    </source>
</evidence>
<gene>
    <name evidence="8 12" type="primary">greA</name>
    <name evidence="12" type="ORF">H9L09_13855</name>
</gene>
<dbReference type="FunFam" id="1.10.287.180:FF:000001">
    <property type="entry name" value="Transcription elongation factor GreA"/>
    <property type="match status" value="1"/>
</dbReference>
<sequence>MHRSTLTVTQSSEPHVVWLTQDAFDKLQAELEHLRGPVRQEIIERIAAARDEGDLKENGGYHAAREEQGKTEARIRQLEDMLRRAEVGETPADDGVVEPGMRVTTRFVGDSDTEVFLLGAREIETPDDLEVYSPQSPLGAAIIGSKVGDTIAYHAPNGKELKVEIVDAVPFVG</sequence>
<evidence type="ECO:0000313" key="12">
    <source>
        <dbReference type="EMBL" id="QNN51646.1"/>
    </source>
</evidence>
<organism evidence="12 13">
    <name type="scientific">Nocardioides mesophilus</name>
    <dbReference type="NCBI Taxonomy" id="433659"/>
    <lineage>
        <taxon>Bacteria</taxon>
        <taxon>Bacillati</taxon>
        <taxon>Actinomycetota</taxon>
        <taxon>Actinomycetes</taxon>
        <taxon>Propionibacteriales</taxon>
        <taxon>Nocardioidaceae</taxon>
        <taxon>Nocardioides</taxon>
    </lineage>
</organism>
<dbReference type="InterPro" id="IPR036953">
    <property type="entry name" value="GreA/GreB_C_sf"/>
</dbReference>
<dbReference type="InterPro" id="IPR028624">
    <property type="entry name" value="Tscrpt_elong_fac_GreA/B"/>
</dbReference>
<feature type="domain" description="Transcription elongation factor GreA/GreB C-terminal" evidence="10">
    <location>
        <begin position="94"/>
        <end position="167"/>
    </location>
</feature>
<dbReference type="NCBIfam" id="TIGR01462">
    <property type="entry name" value="greA"/>
    <property type="match status" value="1"/>
</dbReference>
<dbReference type="PANTHER" id="PTHR30437:SF4">
    <property type="entry name" value="TRANSCRIPTION ELONGATION FACTOR GREA"/>
    <property type="match status" value="1"/>
</dbReference>
<keyword evidence="12" id="KW-0648">Protein biosynthesis</keyword>
<dbReference type="GO" id="GO:0032784">
    <property type="term" value="P:regulation of DNA-templated transcription elongation"/>
    <property type="evidence" value="ECO:0007669"/>
    <property type="project" value="UniProtKB-UniRule"/>
</dbReference>
<evidence type="ECO:0000256" key="3">
    <source>
        <dbReference type="ARBA" id="ARBA00023015"/>
    </source>
</evidence>
<evidence type="ECO:0000256" key="2">
    <source>
        <dbReference type="ARBA" id="ARBA00013729"/>
    </source>
</evidence>
<keyword evidence="12" id="KW-0251">Elongation factor</keyword>
<reference evidence="12 13" key="1">
    <citation type="submission" date="2020-08" db="EMBL/GenBank/DDBJ databases">
        <title>Genome sequence of Nocardioides mesophilus KACC 16243T.</title>
        <authorList>
            <person name="Hyun D.-W."/>
            <person name="Bae J.-W."/>
        </authorList>
    </citation>
    <scope>NUCLEOTIDE SEQUENCE [LARGE SCALE GENOMIC DNA]</scope>
    <source>
        <strain evidence="12 13">KACC 16243</strain>
    </source>
</reference>
<dbReference type="NCBIfam" id="NF001262">
    <property type="entry name" value="PRK00226.1-3"/>
    <property type="match status" value="1"/>
</dbReference>
<dbReference type="EMBL" id="CP060713">
    <property type="protein sequence ID" value="QNN51646.1"/>
    <property type="molecule type" value="Genomic_DNA"/>
</dbReference>
<dbReference type="AlphaFoldDB" id="A0A7G9R7S1"/>
<name>A0A7G9R7S1_9ACTN</name>
<dbReference type="InterPro" id="IPR036805">
    <property type="entry name" value="Tscrpt_elong_fac_GreA/B_N_sf"/>
</dbReference>
<evidence type="ECO:0000256" key="7">
    <source>
        <dbReference type="ARBA" id="ARBA00030776"/>
    </source>
</evidence>
<protein>
    <recommendedName>
        <fullName evidence="2 8">Transcription elongation factor GreA</fullName>
    </recommendedName>
    <alternativeName>
        <fullName evidence="7 8">Transcript cleavage factor GreA</fullName>
    </alternativeName>
</protein>
<evidence type="ECO:0000313" key="13">
    <source>
        <dbReference type="Proteomes" id="UP000515947"/>
    </source>
</evidence>
<dbReference type="GO" id="GO:0006354">
    <property type="term" value="P:DNA-templated transcription elongation"/>
    <property type="evidence" value="ECO:0007669"/>
    <property type="project" value="TreeGrafter"/>
</dbReference>
<comment type="function">
    <text evidence="6 8 9">Necessary for efficient RNA polymerase transcription elongation past template-encoded arresting sites. The arresting sites in DNA have the property of trapping a certain fraction of elongating RNA polymerases that pass through, resulting in locked ternary complexes. Cleavage of the nascent transcript by cleavage factors such as GreA or GreB allows the resumption of elongation from the new 3'terminus. GreA releases sequences of 2 to 3 nucleotides.</text>
</comment>
<dbReference type="KEGG" id="nmes:H9L09_13855"/>
<dbReference type="SUPFAM" id="SSF46557">
    <property type="entry name" value="GreA transcript cleavage protein, N-terminal domain"/>
    <property type="match status" value="1"/>
</dbReference>
<keyword evidence="13" id="KW-1185">Reference proteome</keyword>
<evidence type="ECO:0000256" key="5">
    <source>
        <dbReference type="ARBA" id="ARBA00023163"/>
    </source>
</evidence>
<dbReference type="InterPro" id="IPR022691">
    <property type="entry name" value="Tscrpt_elong_fac_GreA/B_N"/>
</dbReference>
<dbReference type="GO" id="GO:0003746">
    <property type="term" value="F:translation elongation factor activity"/>
    <property type="evidence" value="ECO:0007669"/>
    <property type="project" value="UniProtKB-KW"/>
</dbReference>
<dbReference type="PANTHER" id="PTHR30437">
    <property type="entry name" value="TRANSCRIPTION ELONGATION FACTOR GREA"/>
    <property type="match status" value="1"/>
</dbReference>
<dbReference type="SUPFAM" id="SSF54534">
    <property type="entry name" value="FKBP-like"/>
    <property type="match status" value="1"/>
</dbReference>
<dbReference type="PROSITE" id="PS00830">
    <property type="entry name" value="GREAB_2"/>
    <property type="match status" value="1"/>
</dbReference>
<dbReference type="Pfam" id="PF01272">
    <property type="entry name" value="GreA_GreB"/>
    <property type="match status" value="1"/>
</dbReference>
<dbReference type="GO" id="GO:0003677">
    <property type="term" value="F:DNA binding"/>
    <property type="evidence" value="ECO:0007669"/>
    <property type="project" value="UniProtKB-UniRule"/>
</dbReference>
<dbReference type="PROSITE" id="PS00829">
    <property type="entry name" value="GREAB_1"/>
    <property type="match status" value="1"/>
</dbReference>
<accession>A0A7G9R7S1</accession>
<dbReference type="InterPro" id="IPR006359">
    <property type="entry name" value="Tscrpt_elong_fac_GreA"/>
</dbReference>
<dbReference type="Pfam" id="PF03449">
    <property type="entry name" value="GreA_GreB_N"/>
    <property type="match status" value="1"/>
</dbReference>
<keyword evidence="3 8" id="KW-0805">Transcription regulation</keyword>
<evidence type="ECO:0000259" key="10">
    <source>
        <dbReference type="Pfam" id="PF01272"/>
    </source>
</evidence>
<dbReference type="GO" id="GO:0070063">
    <property type="term" value="F:RNA polymerase binding"/>
    <property type="evidence" value="ECO:0007669"/>
    <property type="project" value="InterPro"/>
</dbReference>